<dbReference type="OrthoDB" id="2414723at2759"/>
<keyword evidence="3" id="KW-1185">Reference proteome</keyword>
<dbReference type="InParanoid" id="S2JT96"/>
<sequence length="190" mass="21995">MTEYTSESIIELNVGGQLFTTFHKTLAQSKYFVNLLSKDSLSGKTMTDKNEIFIDCNGRLFSDVLFYLRTHSVFAKDIDMLRLLQEEAKFYQLDAMVEVSEQEIKNLSENDNQKVQFIVKDADCLKELEGKSNYIVLEEEENHFRVYKVVDVVNVIRNGFCGIHPLSTPCACPREHILKLLLYPTRKQLQ</sequence>
<protein>
    <recommendedName>
        <fullName evidence="1">BTB domain-containing protein</fullName>
    </recommendedName>
</protein>
<dbReference type="InterPro" id="IPR045068">
    <property type="entry name" value="BACURD1-3"/>
</dbReference>
<dbReference type="CDD" id="cd18316">
    <property type="entry name" value="BTB_POZ_KCTD-like"/>
    <property type="match status" value="1"/>
</dbReference>
<dbReference type="OMA" id="HTISCHG"/>
<dbReference type="InterPro" id="IPR011333">
    <property type="entry name" value="SKP1/BTB/POZ_sf"/>
</dbReference>
<dbReference type="Proteomes" id="UP000014254">
    <property type="component" value="Unassembled WGS sequence"/>
</dbReference>
<dbReference type="VEuPathDB" id="FungiDB:HMPREF1544_01423"/>
<dbReference type="EMBL" id="KE123906">
    <property type="protein sequence ID" value="EPB91712.1"/>
    <property type="molecule type" value="Genomic_DNA"/>
</dbReference>
<gene>
    <name evidence="2" type="ORF">HMPREF1544_01423</name>
</gene>
<organism evidence="2 3">
    <name type="scientific">Mucor circinelloides f. circinelloides (strain 1006PhL)</name>
    <name type="common">Mucormycosis agent</name>
    <name type="synonym">Calyptromyces circinelloides</name>
    <dbReference type="NCBI Taxonomy" id="1220926"/>
    <lineage>
        <taxon>Eukaryota</taxon>
        <taxon>Fungi</taxon>
        <taxon>Fungi incertae sedis</taxon>
        <taxon>Mucoromycota</taxon>
        <taxon>Mucoromycotina</taxon>
        <taxon>Mucoromycetes</taxon>
        <taxon>Mucorales</taxon>
        <taxon>Mucorineae</taxon>
        <taxon>Mucoraceae</taxon>
        <taxon>Mucor</taxon>
    </lineage>
</organism>
<dbReference type="GO" id="GO:0051260">
    <property type="term" value="P:protein homooligomerization"/>
    <property type="evidence" value="ECO:0007669"/>
    <property type="project" value="InterPro"/>
</dbReference>
<dbReference type="STRING" id="1220926.S2JT96"/>
<dbReference type="SUPFAM" id="SSF54695">
    <property type="entry name" value="POZ domain"/>
    <property type="match status" value="1"/>
</dbReference>
<accession>S2JT96</accession>
<dbReference type="Pfam" id="PF02214">
    <property type="entry name" value="BTB_2"/>
    <property type="match status" value="1"/>
</dbReference>
<dbReference type="PANTHER" id="PTHR11145">
    <property type="entry name" value="BTB/POZ DOMAIN-CONTAINING ADAPTER FOR CUL3-MEDIATED RHOA DEGRADATION PROTEIN FAMILY MEMBER"/>
    <property type="match status" value="1"/>
</dbReference>
<evidence type="ECO:0000313" key="3">
    <source>
        <dbReference type="Proteomes" id="UP000014254"/>
    </source>
</evidence>
<reference evidence="3" key="1">
    <citation type="submission" date="2013-05" db="EMBL/GenBank/DDBJ databases">
        <title>The Genome sequence of Mucor circinelloides f. circinelloides 1006PhL.</title>
        <authorList>
            <consortium name="The Broad Institute Genomics Platform"/>
            <person name="Cuomo C."/>
            <person name="Earl A."/>
            <person name="Findley K."/>
            <person name="Lee S.C."/>
            <person name="Walker B."/>
            <person name="Young S."/>
            <person name="Zeng Q."/>
            <person name="Gargeya S."/>
            <person name="Fitzgerald M."/>
            <person name="Haas B."/>
            <person name="Abouelleil A."/>
            <person name="Allen A.W."/>
            <person name="Alvarado L."/>
            <person name="Arachchi H.M."/>
            <person name="Berlin A.M."/>
            <person name="Chapman S.B."/>
            <person name="Gainer-Dewar J."/>
            <person name="Goldberg J."/>
            <person name="Griggs A."/>
            <person name="Gujja S."/>
            <person name="Hansen M."/>
            <person name="Howarth C."/>
            <person name="Imamovic A."/>
            <person name="Ireland A."/>
            <person name="Larimer J."/>
            <person name="McCowan C."/>
            <person name="Murphy C."/>
            <person name="Pearson M."/>
            <person name="Poon T.W."/>
            <person name="Priest M."/>
            <person name="Roberts A."/>
            <person name="Saif S."/>
            <person name="Shea T."/>
            <person name="Sisk P."/>
            <person name="Sykes S."/>
            <person name="Wortman J."/>
            <person name="Nusbaum C."/>
            <person name="Birren B."/>
        </authorList>
    </citation>
    <scope>NUCLEOTIDE SEQUENCE [LARGE SCALE GENOMIC DNA]</scope>
    <source>
        <strain evidence="3">1006PhL</strain>
    </source>
</reference>
<dbReference type="SMART" id="SM00225">
    <property type="entry name" value="BTB"/>
    <property type="match status" value="1"/>
</dbReference>
<proteinExistence type="predicted"/>
<dbReference type="Gene3D" id="3.30.710.10">
    <property type="entry name" value="Potassium Channel Kv1.1, Chain A"/>
    <property type="match status" value="1"/>
</dbReference>
<dbReference type="eggNOG" id="KOG2723">
    <property type="taxonomic scope" value="Eukaryota"/>
</dbReference>
<feature type="domain" description="BTB" evidence="1">
    <location>
        <begin position="8"/>
        <end position="108"/>
    </location>
</feature>
<dbReference type="AlphaFoldDB" id="S2JT96"/>
<dbReference type="InterPro" id="IPR000210">
    <property type="entry name" value="BTB/POZ_dom"/>
</dbReference>
<dbReference type="InterPro" id="IPR003131">
    <property type="entry name" value="T1-type_BTB"/>
</dbReference>
<evidence type="ECO:0000259" key="1">
    <source>
        <dbReference type="SMART" id="SM00225"/>
    </source>
</evidence>
<evidence type="ECO:0000313" key="2">
    <source>
        <dbReference type="EMBL" id="EPB91712.1"/>
    </source>
</evidence>
<dbReference type="PANTHER" id="PTHR11145:SF8">
    <property type="entry name" value="RE57120P"/>
    <property type="match status" value="1"/>
</dbReference>
<name>S2JT96_MUCC1</name>